<evidence type="ECO:0000256" key="2">
    <source>
        <dbReference type="ARBA" id="ARBA00006403"/>
    </source>
</evidence>
<keyword evidence="9" id="KW-1185">Reference proteome</keyword>
<evidence type="ECO:0000256" key="3">
    <source>
        <dbReference type="ARBA" id="ARBA00023125"/>
    </source>
</evidence>
<keyword evidence="4" id="KW-0539">Nucleus</keyword>
<feature type="compositionally biased region" description="Basic and acidic residues" evidence="6">
    <location>
        <begin position="196"/>
        <end position="208"/>
    </location>
</feature>
<dbReference type="Gene3D" id="1.10.10.10">
    <property type="entry name" value="Winged helix-like DNA-binding domain superfamily/Winged helix DNA-binding domain"/>
    <property type="match status" value="1"/>
</dbReference>
<reference evidence="8 9" key="1">
    <citation type="journal article" date="2018" name="G3 (Bethesda)">
        <title>Phylogenetic and Phylogenomic Definition of Rhizopus Species.</title>
        <authorList>
            <person name="Gryganskyi A.P."/>
            <person name="Golan J."/>
            <person name="Dolatabadi S."/>
            <person name="Mondo S."/>
            <person name="Robb S."/>
            <person name="Idnurm A."/>
            <person name="Muszewska A."/>
            <person name="Steczkiewicz K."/>
            <person name="Masonjones S."/>
            <person name="Liao H.L."/>
            <person name="Gajdeczka M.T."/>
            <person name="Anike F."/>
            <person name="Vuek A."/>
            <person name="Anishchenko I.M."/>
            <person name="Voigt K."/>
            <person name="de Hoog G.S."/>
            <person name="Smith M.E."/>
            <person name="Heitman J."/>
            <person name="Vilgalys R."/>
            <person name="Stajich J.E."/>
        </authorList>
    </citation>
    <scope>NUCLEOTIDE SEQUENCE [LARGE SCALE GENOMIC DNA]</scope>
    <source>
        <strain evidence="8 9">LSU 92-RS-03</strain>
    </source>
</reference>
<dbReference type="EMBL" id="PJQM01003017">
    <property type="protein sequence ID" value="RCH91280.1"/>
    <property type="molecule type" value="Genomic_DNA"/>
</dbReference>
<evidence type="ECO:0000313" key="8">
    <source>
        <dbReference type="EMBL" id="RCH91280.1"/>
    </source>
</evidence>
<dbReference type="PANTHER" id="PTHR10015:SF427">
    <property type="entry name" value="HEAT SHOCK FACTOR PROTEIN"/>
    <property type="match status" value="1"/>
</dbReference>
<evidence type="ECO:0000313" key="9">
    <source>
        <dbReference type="Proteomes" id="UP000253551"/>
    </source>
</evidence>
<dbReference type="SUPFAM" id="SSF46785">
    <property type="entry name" value="Winged helix' DNA-binding domain"/>
    <property type="match status" value="1"/>
</dbReference>
<gene>
    <name evidence="8" type="primary">SKN7_1</name>
    <name evidence="8" type="ORF">CU098_009693</name>
</gene>
<dbReference type="Pfam" id="PF00447">
    <property type="entry name" value="HSF_DNA-bind"/>
    <property type="match status" value="1"/>
</dbReference>
<organism evidence="8 9">
    <name type="scientific">Rhizopus stolonifer</name>
    <name type="common">Rhizopus nigricans</name>
    <dbReference type="NCBI Taxonomy" id="4846"/>
    <lineage>
        <taxon>Eukaryota</taxon>
        <taxon>Fungi</taxon>
        <taxon>Fungi incertae sedis</taxon>
        <taxon>Mucoromycota</taxon>
        <taxon>Mucoromycotina</taxon>
        <taxon>Mucoromycetes</taxon>
        <taxon>Mucorales</taxon>
        <taxon>Mucorineae</taxon>
        <taxon>Rhizopodaceae</taxon>
        <taxon>Rhizopus</taxon>
    </lineage>
</organism>
<keyword evidence="8" id="KW-0808">Transferase</keyword>
<dbReference type="InterPro" id="IPR036388">
    <property type="entry name" value="WH-like_DNA-bd_sf"/>
</dbReference>
<sequence>MNYTEIYDNLPETISTHSNEYHPYQLLTDNTRHDMSPLMFHTTPETNSNSLISTHPPSESWNQCQMSLVSPRELSNSQRGVAGFVSKLYQCLQAPDTEQRYARWCTHQGKAMFIIECIPEFTQTVLPRLFKHCKFQSFVRQLNIYGFQRDTDARKSKDSKDKESCRWFHSYFRPDRRDMLPMIRRKATKMTRRRQVKVEDSETILKMEGEEDSADDDTDQRRSSSSASSVHGLDYASPYEQSNPLLHVTMPEPQLSNEFEFMGAESDNEREKPKDVALQLYEAEQRYEKMETYYQSKIAEQQMRIQALENAIYFQDVKPAYVNSMGPSSYYPPYNMNLPYNNMNNTQSTNSWIPNTSSYTPGSMHNAK</sequence>
<evidence type="ECO:0000259" key="7">
    <source>
        <dbReference type="SMART" id="SM00415"/>
    </source>
</evidence>
<proteinExistence type="inferred from homology"/>
<feature type="domain" description="HSF-type DNA-binding" evidence="7">
    <location>
        <begin position="80"/>
        <end position="186"/>
    </location>
</feature>
<dbReference type="InterPro" id="IPR000232">
    <property type="entry name" value="HSF_DNA-bd"/>
</dbReference>
<feature type="region of interest" description="Disordered" evidence="6">
    <location>
        <begin position="188"/>
        <end position="236"/>
    </location>
</feature>
<dbReference type="AlphaFoldDB" id="A0A367JMU7"/>
<feature type="compositionally biased region" description="Acidic residues" evidence="6">
    <location>
        <begin position="209"/>
        <end position="218"/>
    </location>
</feature>
<dbReference type="GO" id="GO:0003700">
    <property type="term" value="F:DNA-binding transcription factor activity"/>
    <property type="evidence" value="ECO:0007669"/>
    <property type="project" value="InterPro"/>
</dbReference>
<evidence type="ECO:0000256" key="4">
    <source>
        <dbReference type="ARBA" id="ARBA00023242"/>
    </source>
</evidence>
<keyword evidence="3" id="KW-0238">DNA-binding</keyword>
<dbReference type="InterPro" id="IPR036390">
    <property type="entry name" value="WH_DNA-bd_sf"/>
</dbReference>
<comment type="similarity">
    <text evidence="2 5">Belongs to the HSF family.</text>
</comment>
<comment type="subcellular location">
    <subcellularLocation>
        <location evidence="1">Nucleus</location>
    </subcellularLocation>
</comment>
<dbReference type="OrthoDB" id="60033at2759"/>
<evidence type="ECO:0000256" key="5">
    <source>
        <dbReference type="RuleBase" id="RU004020"/>
    </source>
</evidence>
<dbReference type="GO" id="GO:0043565">
    <property type="term" value="F:sequence-specific DNA binding"/>
    <property type="evidence" value="ECO:0007669"/>
    <property type="project" value="InterPro"/>
</dbReference>
<dbReference type="STRING" id="4846.A0A367JMU7"/>
<evidence type="ECO:0000256" key="6">
    <source>
        <dbReference type="SAM" id="MobiDB-lite"/>
    </source>
</evidence>
<protein>
    <submittedName>
        <fullName evidence="8">Kinase-regulated stress-responsive transcription factor skn7</fullName>
    </submittedName>
</protein>
<dbReference type="GO" id="GO:0005634">
    <property type="term" value="C:nucleus"/>
    <property type="evidence" value="ECO:0007669"/>
    <property type="project" value="UniProtKB-SubCell"/>
</dbReference>
<dbReference type="PANTHER" id="PTHR10015">
    <property type="entry name" value="HEAT SHOCK TRANSCRIPTION FACTOR"/>
    <property type="match status" value="1"/>
</dbReference>
<dbReference type="Proteomes" id="UP000253551">
    <property type="component" value="Unassembled WGS sequence"/>
</dbReference>
<dbReference type="SMART" id="SM00415">
    <property type="entry name" value="HSF"/>
    <property type="match status" value="1"/>
</dbReference>
<evidence type="ECO:0000256" key="1">
    <source>
        <dbReference type="ARBA" id="ARBA00004123"/>
    </source>
</evidence>
<accession>A0A367JMU7</accession>
<dbReference type="GO" id="GO:0016301">
    <property type="term" value="F:kinase activity"/>
    <property type="evidence" value="ECO:0007669"/>
    <property type="project" value="UniProtKB-KW"/>
</dbReference>
<name>A0A367JMU7_RHIST</name>
<comment type="caution">
    <text evidence="8">The sequence shown here is derived from an EMBL/GenBank/DDBJ whole genome shotgun (WGS) entry which is preliminary data.</text>
</comment>
<keyword evidence="8" id="KW-0418">Kinase</keyword>